<protein>
    <recommendedName>
        <fullName evidence="17">UDP-N-acetylenolpyruvoylglucosamine reductase</fullName>
        <ecNumber evidence="17">1.3.1.98</ecNumber>
    </recommendedName>
    <alternativeName>
        <fullName evidence="17">UDP-N-acetylmuramate dehydrogenase</fullName>
    </alternativeName>
</protein>
<accession>A0A2N3G8B7</accession>
<dbReference type="Gene3D" id="3.30.465.10">
    <property type="match status" value="1"/>
</dbReference>
<dbReference type="InterPro" id="IPR036318">
    <property type="entry name" value="FAD-bd_PCMH-like_sf"/>
</dbReference>
<dbReference type="PROSITE" id="PS51387">
    <property type="entry name" value="FAD_PCMH"/>
    <property type="match status" value="1"/>
</dbReference>
<proteinExistence type="inferred from homology"/>
<evidence type="ECO:0000256" key="15">
    <source>
        <dbReference type="ARBA" id="ARBA00023316"/>
    </source>
</evidence>
<keyword evidence="9 17" id="KW-0274">FAD</keyword>
<keyword evidence="7 17" id="KW-0132">Cell division</keyword>
<evidence type="ECO:0000256" key="14">
    <source>
        <dbReference type="ARBA" id="ARBA00023306"/>
    </source>
</evidence>
<dbReference type="GO" id="GO:0008360">
    <property type="term" value="P:regulation of cell shape"/>
    <property type="evidence" value="ECO:0007669"/>
    <property type="project" value="UniProtKB-KW"/>
</dbReference>
<evidence type="ECO:0000256" key="10">
    <source>
        <dbReference type="ARBA" id="ARBA00022857"/>
    </source>
</evidence>
<name>A0A2N3G8B7_9ACTN</name>
<evidence type="ECO:0000313" key="20">
    <source>
        <dbReference type="Proteomes" id="UP000233654"/>
    </source>
</evidence>
<dbReference type="Pfam" id="PF01565">
    <property type="entry name" value="FAD_binding_4"/>
    <property type="match status" value="1"/>
</dbReference>
<comment type="catalytic activity">
    <reaction evidence="16 17">
        <text>UDP-N-acetyl-alpha-D-muramate + NADP(+) = UDP-N-acetyl-3-O-(1-carboxyvinyl)-alpha-D-glucosamine + NADPH + H(+)</text>
        <dbReference type="Rhea" id="RHEA:12248"/>
        <dbReference type="ChEBI" id="CHEBI:15378"/>
        <dbReference type="ChEBI" id="CHEBI:57783"/>
        <dbReference type="ChEBI" id="CHEBI:58349"/>
        <dbReference type="ChEBI" id="CHEBI:68483"/>
        <dbReference type="ChEBI" id="CHEBI:70757"/>
        <dbReference type="EC" id="1.3.1.98"/>
    </reaction>
</comment>
<dbReference type="GO" id="GO:0005829">
    <property type="term" value="C:cytosol"/>
    <property type="evidence" value="ECO:0007669"/>
    <property type="project" value="TreeGrafter"/>
</dbReference>
<dbReference type="GO" id="GO:0008762">
    <property type="term" value="F:UDP-N-acetylmuramate dehydrogenase activity"/>
    <property type="evidence" value="ECO:0007669"/>
    <property type="project" value="UniProtKB-UniRule"/>
</dbReference>
<comment type="subcellular location">
    <subcellularLocation>
        <location evidence="3 17">Cytoplasm</location>
    </subcellularLocation>
</comment>
<dbReference type="HAMAP" id="MF_00037">
    <property type="entry name" value="MurB"/>
    <property type="match status" value="1"/>
</dbReference>
<keyword evidence="12 17" id="KW-0573">Peptidoglycan synthesis</keyword>
<evidence type="ECO:0000256" key="8">
    <source>
        <dbReference type="ARBA" id="ARBA00022630"/>
    </source>
</evidence>
<dbReference type="Gene3D" id="3.90.78.10">
    <property type="entry name" value="UDP-N-acetylenolpyruvoylglucosamine reductase, C-terminal domain"/>
    <property type="match status" value="1"/>
</dbReference>
<keyword evidence="8 17" id="KW-0285">Flavoprotein</keyword>
<evidence type="ECO:0000256" key="11">
    <source>
        <dbReference type="ARBA" id="ARBA00022960"/>
    </source>
</evidence>
<comment type="function">
    <text evidence="2 17">Cell wall formation.</text>
</comment>
<keyword evidence="10 17" id="KW-0521">NADP</keyword>
<dbReference type="InterPro" id="IPR016169">
    <property type="entry name" value="FAD-bd_PCMH_sub2"/>
</dbReference>
<comment type="cofactor">
    <cofactor evidence="1 17">
        <name>FAD</name>
        <dbReference type="ChEBI" id="CHEBI:57692"/>
    </cofactor>
</comment>
<evidence type="ECO:0000256" key="13">
    <source>
        <dbReference type="ARBA" id="ARBA00023002"/>
    </source>
</evidence>
<evidence type="ECO:0000256" key="16">
    <source>
        <dbReference type="ARBA" id="ARBA00048914"/>
    </source>
</evidence>
<dbReference type="GO" id="GO:0051301">
    <property type="term" value="P:cell division"/>
    <property type="evidence" value="ECO:0007669"/>
    <property type="project" value="UniProtKB-KW"/>
</dbReference>
<evidence type="ECO:0000256" key="6">
    <source>
        <dbReference type="ARBA" id="ARBA00022490"/>
    </source>
</evidence>
<evidence type="ECO:0000256" key="5">
    <source>
        <dbReference type="ARBA" id="ARBA00010485"/>
    </source>
</evidence>
<evidence type="ECO:0000256" key="2">
    <source>
        <dbReference type="ARBA" id="ARBA00003921"/>
    </source>
</evidence>
<keyword evidence="14 17" id="KW-0131">Cell cycle</keyword>
<organism evidence="19 20">
    <name type="scientific">Candidatus Anoxymicrobium japonicum</name>
    <dbReference type="NCBI Taxonomy" id="2013648"/>
    <lineage>
        <taxon>Bacteria</taxon>
        <taxon>Bacillati</taxon>
        <taxon>Actinomycetota</taxon>
        <taxon>Candidatus Geothermincolia</taxon>
        <taxon>Candidatus Geothermincolales</taxon>
        <taxon>Candidatus Anoxymicrobiaceae</taxon>
        <taxon>Candidatus Anoxymicrobium</taxon>
    </lineage>
</organism>
<dbReference type="Gene3D" id="3.30.43.10">
    <property type="entry name" value="Uridine Diphospho-n-acetylenolpyruvylglucosamine Reductase, domain 2"/>
    <property type="match status" value="1"/>
</dbReference>
<feature type="domain" description="FAD-binding PCMH-type" evidence="18">
    <location>
        <begin position="25"/>
        <end position="188"/>
    </location>
</feature>
<evidence type="ECO:0000256" key="7">
    <source>
        <dbReference type="ARBA" id="ARBA00022618"/>
    </source>
</evidence>
<dbReference type="GO" id="GO:0009252">
    <property type="term" value="P:peptidoglycan biosynthetic process"/>
    <property type="evidence" value="ECO:0007669"/>
    <property type="project" value="UniProtKB-UniRule"/>
</dbReference>
<keyword evidence="13 17" id="KW-0560">Oxidoreductase</keyword>
<dbReference type="EC" id="1.3.1.98" evidence="17"/>
<evidence type="ECO:0000256" key="3">
    <source>
        <dbReference type="ARBA" id="ARBA00004496"/>
    </source>
</evidence>
<evidence type="ECO:0000256" key="12">
    <source>
        <dbReference type="ARBA" id="ARBA00022984"/>
    </source>
</evidence>
<comment type="pathway">
    <text evidence="4 17">Cell wall biogenesis; peptidoglycan biosynthesis.</text>
</comment>
<dbReference type="InterPro" id="IPR003170">
    <property type="entry name" value="MurB"/>
</dbReference>
<evidence type="ECO:0000256" key="4">
    <source>
        <dbReference type="ARBA" id="ARBA00004752"/>
    </source>
</evidence>
<dbReference type="InterPro" id="IPR016167">
    <property type="entry name" value="FAD-bd_PCMH_sub1"/>
</dbReference>
<dbReference type="Proteomes" id="UP000233654">
    <property type="component" value="Unassembled WGS sequence"/>
</dbReference>
<feature type="active site" evidence="17">
    <location>
        <position position="287"/>
    </location>
</feature>
<reference evidence="19 20" key="1">
    <citation type="journal article" date="2017" name="ISME J.">
        <title>Potential for microbial H2 and metal transformations associated with novel bacteria and archaea in deep terrestrial subsurface sediments.</title>
        <authorList>
            <person name="Hernsdorf A.W."/>
            <person name="Amano Y."/>
            <person name="Miyakawa K."/>
            <person name="Ise K."/>
            <person name="Suzuki Y."/>
            <person name="Anantharaman K."/>
            <person name="Probst A."/>
            <person name="Burstein D."/>
            <person name="Thomas B.C."/>
            <person name="Banfield J.F."/>
        </authorList>
    </citation>
    <scope>NUCLEOTIDE SEQUENCE [LARGE SCALE GENOMIC DNA]</scope>
    <source>
        <strain evidence="19">HGW-Actinobacteria-3</strain>
    </source>
</reference>
<dbReference type="NCBIfam" id="TIGR00179">
    <property type="entry name" value="murB"/>
    <property type="match status" value="1"/>
</dbReference>
<dbReference type="SUPFAM" id="SSF56194">
    <property type="entry name" value="Uridine diphospho-N-Acetylenolpyruvylglucosamine reductase, MurB, C-terminal domain"/>
    <property type="match status" value="1"/>
</dbReference>
<feature type="active site" evidence="17">
    <location>
        <position position="168"/>
    </location>
</feature>
<dbReference type="PANTHER" id="PTHR21071:SF4">
    <property type="entry name" value="UDP-N-ACETYLENOLPYRUVOYLGLUCOSAMINE REDUCTASE"/>
    <property type="match status" value="1"/>
</dbReference>
<dbReference type="InterPro" id="IPR016166">
    <property type="entry name" value="FAD-bd_PCMH"/>
</dbReference>
<dbReference type="InterPro" id="IPR006094">
    <property type="entry name" value="Oxid_FAD_bind_N"/>
</dbReference>
<dbReference type="NCBIfam" id="NF010480">
    <property type="entry name" value="PRK13905.1"/>
    <property type="match status" value="1"/>
</dbReference>
<sequence length="299" mass="31397">MSFLENPAGITVHEHVPLAGCTTWKTGGLARYLIDVESLKALREALLYLREMRMRILALGNGSNVLIADAGFDGAVIRLRGRAAFTKVSGELLEAGAGAPLGVVALTAARASLGGLEFSCGIPGTVGGAVMTNAGASSGSTALVLAEARALTIDCEDVIFDVFEDVYRQPLVPPGHIVTSATFRLGHTSPESIKSLMSEARSKREATQPVGLASAGCVFKNPAGDSAGRLLEECGVKGASVGRASVSRVHANFIINNGGARADDIKKLMGLMALEVESRFAVRLEPEVRLIGFEEEFSW</sequence>
<comment type="caution">
    <text evidence="19">The sequence shown here is derived from an EMBL/GenBank/DDBJ whole genome shotgun (WGS) entry which is preliminary data.</text>
</comment>
<evidence type="ECO:0000256" key="9">
    <source>
        <dbReference type="ARBA" id="ARBA00022827"/>
    </source>
</evidence>
<keyword evidence="11 17" id="KW-0133">Cell shape</keyword>
<dbReference type="UniPathway" id="UPA00219"/>
<dbReference type="InterPro" id="IPR036635">
    <property type="entry name" value="MurB_C_sf"/>
</dbReference>
<dbReference type="InterPro" id="IPR011601">
    <property type="entry name" value="MurB_C"/>
</dbReference>
<keyword evidence="6 17" id="KW-0963">Cytoplasm</keyword>
<feature type="active site" description="Proton donor" evidence="17">
    <location>
        <position position="217"/>
    </location>
</feature>
<dbReference type="Pfam" id="PF02873">
    <property type="entry name" value="MurB_C"/>
    <property type="match status" value="1"/>
</dbReference>
<comment type="similarity">
    <text evidence="5 17">Belongs to the MurB family.</text>
</comment>
<dbReference type="AlphaFoldDB" id="A0A2N3G8B7"/>
<keyword evidence="15 17" id="KW-0961">Cell wall biogenesis/degradation</keyword>
<dbReference type="PANTHER" id="PTHR21071">
    <property type="entry name" value="UDP-N-ACETYLENOLPYRUVOYLGLUCOSAMINE REDUCTASE"/>
    <property type="match status" value="1"/>
</dbReference>
<dbReference type="GO" id="GO:0071949">
    <property type="term" value="F:FAD binding"/>
    <property type="evidence" value="ECO:0007669"/>
    <property type="project" value="InterPro"/>
</dbReference>
<evidence type="ECO:0000256" key="17">
    <source>
        <dbReference type="HAMAP-Rule" id="MF_00037"/>
    </source>
</evidence>
<dbReference type="GO" id="GO:0071555">
    <property type="term" value="P:cell wall organization"/>
    <property type="evidence" value="ECO:0007669"/>
    <property type="project" value="UniProtKB-KW"/>
</dbReference>
<gene>
    <name evidence="17" type="primary">murB</name>
    <name evidence="19" type="ORF">CVT63_00420</name>
</gene>
<evidence type="ECO:0000256" key="1">
    <source>
        <dbReference type="ARBA" id="ARBA00001974"/>
    </source>
</evidence>
<dbReference type="EMBL" id="PHEX01000003">
    <property type="protein sequence ID" value="PKQ28868.1"/>
    <property type="molecule type" value="Genomic_DNA"/>
</dbReference>
<evidence type="ECO:0000313" key="19">
    <source>
        <dbReference type="EMBL" id="PKQ28868.1"/>
    </source>
</evidence>
<evidence type="ECO:0000259" key="18">
    <source>
        <dbReference type="PROSITE" id="PS51387"/>
    </source>
</evidence>
<dbReference type="SUPFAM" id="SSF56176">
    <property type="entry name" value="FAD-binding/transporter-associated domain-like"/>
    <property type="match status" value="1"/>
</dbReference>